<dbReference type="Proteomes" id="UP001484535">
    <property type="component" value="Unassembled WGS sequence"/>
</dbReference>
<gene>
    <name evidence="1" type="ORF">ABDJ38_00345</name>
</gene>
<evidence type="ECO:0000313" key="1">
    <source>
        <dbReference type="EMBL" id="MEN7535619.1"/>
    </source>
</evidence>
<comment type="caution">
    <text evidence="1">The sequence shown here is derived from an EMBL/GenBank/DDBJ whole genome shotgun (WGS) entry which is preliminary data.</text>
</comment>
<dbReference type="RefSeq" id="WP_346783082.1">
    <property type="nucleotide sequence ID" value="NZ_JBDLBR010000001.1"/>
</dbReference>
<sequence>MTMTITRLHPLFAAELEGANLSTPPDRELVELVEDAMAGSPCW</sequence>
<accession>A0ABV0CRX0</accession>
<protein>
    <submittedName>
        <fullName evidence="1">Uncharacterized protein</fullName>
    </submittedName>
</protein>
<dbReference type="EMBL" id="JBDLBR010000001">
    <property type="protein sequence ID" value="MEN7535619.1"/>
    <property type="molecule type" value="Genomic_DNA"/>
</dbReference>
<name>A0ABV0CRX0_9SPHN</name>
<evidence type="ECO:0000313" key="2">
    <source>
        <dbReference type="Proteomes" id="UP001484535"/>
    </source>
</evidence>
<proteinExistence type="predicted"/>
<keyword evidence="2" id="KW-1185">Reference proteome</keyword>
<organism evidence="1 2">
    <name type="scientific">Aurantiacibacter flavus</name>
    <dbReference type="NCBI Taxonomy" id="3145232"/>
    <lineage>
        <taxon>Bacteria</taxon>
        <taxon>Pseudomonadati</taxon>
        <taxon>Pseudomonadota</taxon>
        <taxon>Alphaproteobacteria</taxon>
        <taxon>Sphingomonadales</taxon>
        <taxon>Erythrobacteraceae</taxon>
        <taxon>Aurantiacibacter</taxon>
    </lineage>
</organism>
<reference evidence="1 2" key="1">
    <citation type="submission" date="2024-05" db="EMBL/GenBank/DDBJ databases">
        <authorList>
            <person name="Park S."/>
        </authorList>
    </citation>
    <scope>NUCLEOTIDE SEQUENCE [LARGE SCALE GENOMIC DNA]</scope>
    <source>
        <strain evidence="1 2">DGU5</strain>
    </source>
</reference>